<keyword evidence="2" id="KW-1185">Reference proteome</keyword>
<evidence type="ECO:0000313" key="1">
    <source>
        <dbReference type="EMBL" id="KAK7744674.1"/>
    </source>
</evidence>
<comment type="caution">
    <text evidence="1">The sequence shown here is derived from an EMBL/GenBank/DDBJ whole genome shotgun (WGS) entry which is preliminary data.</text>
</comment>
<gene>
    <name evidence="1" type="ORF">SLS53_003563</name>
</gene>
<protein>
    <submittedName>
        <fullName evidence="1">Uncharacterized protein</fullName>
    </submittedName>
</protein>
<reference evidence="1 2" key="1">
    <citation type="journal article" date="2023" name="PLoS ONE">
        <title>Cytospora paraplurivora sp. nov. isolated from orchards with fruit tree decline syndrome in Ontario, Canada.</title>
        <authorList>
            <person name="Ilyukhin E."/>
            <person name="Nguyen H.D.T."/>
            <person name="Castle A.J."/>
            <person name="Ellouze W."/>
        </authorList>
    </citation>
    <scope>NUCLEOTIDE SEQUENCE [LARGE SCALE GENOMIC DNA]</scope>
    <source>
        <strain evidence="1 2">FDS-564</strain>
    </source>
</reference>
<sequence length="142" mass="16072">MKIMPKLFDSSASPAGNWRHLREFESGDSADRESWDMAVEYVHQFSPDWRVERDGVFVRRQSGHEEDMDFAEANGESHHPMMTPLVYGHNDADHLEAGVLGEGGDEQPGPIFFRGALRRFAFAGVARLPLSSVWLYLQSTHP</sequence>
<dbReference type="Proteomes" id="UP001320245">
    <property type="component" value="Unassembled WGS sequence"/>
</dbReference>
<dbReference type="EMBL" id="JAJSPL020000010">
    <property type="protein sequence ID" value="KAK7744674.1"/>
    <property type="molecule type" value="Genomic_DNA"/>
</dbReference>
<dbReference type="AlphaFoldDB" id="A0AAN9UI93"/>
<evidence type="ECO:0000313" key="2">
    <source>
        <dbReference type="Proteomes" id="UP001320245"/>
    </source>
</evidence>
<name>A0AAN9UI93_9PEZI</name>
<proteinExistence type="predicted"/>
<accession>A0AAN9UI93</accession>
<organism evidence="1 2">
    <name type="scientific">Cytospora paraplurivora</name>
    <dbReference type="NCBI Taxonomy" id="2898453"/>
    <lineage>
        <taxon>Eukaryota</taxon>
        <taxon>Fungi</taxon>
        <taxon>Dikarya</taxon>
        <taxon>Ascomycota</taxon>
        <taxon>Pezizomycotina</taxon>
        <taxon>Sordariomycetes</taxon>
        <taxon>Sordariomycetidae</taxon>
        <taxon>Diaporthales</taxon>
        <taxon>Cytosporaceae</taxon>
        <taxon>Cytospora</taxon>
    </lineage>
</organism>